<dbReference type="SUPFAM" id="SSF49723">
    <property type="entry name" value="Lipase/lipooxygenase domain (PLAT/LH2 domain)"/>
    <property type="match status" value="8"/>
</dbReference>
<name>A0A2T7PKQ7_POMCA</name>
<dbReference type="CDD" id="cd01756">
    <property type="entry name" value="PLAT_repeat"/>
    <property type="match status" value="7"/>
</dbReference>
<evidence type="ECO:0000256" key="1">
    <source>
        <dbReference type="PROSITE-ProRule" id="PRU00152"/>
    </source>
</evidence>
<dbReference type="Proteomes" id="UP000245119">
    <property type="component" value="Linkage Group LG3"/>
</dbReference>
<dbReference type="PANTHER" id="PTHR45901">
    <property type="entry name" value="PROTEIN CBG12474"/>
    <property type="match status" value="1"/>
</dbReference>
<dbReference type="EMBL" id="PZQS01000003">
    <property type="protein sequence ID" value="PVD34011.1"/>
    <property type="molecule type" value="Genomic_DNA"/>
</dbReference>
<proteinExistence type="predicted"/>
<evidence type="ECO:0000256" key="2">
    <source>
        <dbReference type="SAM" id="MobiDB-lite"/>
    </source>
</evidence>
<protein>
    <recommendedName>
        <fullName evidence="3">PLAT domain-containing protein</fullName>
    </recommendedName>
</protein>
<feature type="domain" description="PLAT" evidence="3">
    <location>
        <begin position="570"/>
        <end position="687"/>
    </location>
</feature>
<keyword evidence="5" id="KW-1185">Reference proteome</keyword>
<feature type="domain" description="PLAT" evidence="3">
    <location>
        <begin position="700"/>
        <end position="815"/>
    </location>
</feature>
<dbReference type="InterPro" id="IPR052970">
    <property type="entry name" value="Inner_ear_hair_cell_LOXHD"/>
</dbReference>
<gene>
    <name evidence="4" type="ORF">C0Q70_05273</name>
</gene>
<dbReference type="PANTHER" id="PTHR45901:SF7">
    <property type="entry name" value="OXYGEN-REGULATED PROTEIN 1"/>
    <property type="match status" value="1"/>
</dbReference>
<dbReference type="InterPro" id="IPR001024">
    <property type="entry name" value="PLAT/LH2_dom"/>
</dbReference>
<feature type="region of interest" description="Disordered" evidence="2">
    <location>
        <begin position="28"/>
        <end position="74"/>
    </location>
</feature>
<organism evidence="4 5">
    <name type="scientific">Pomacea canaliculata</name>
    <name type="common">Golden apple snail</name>
    <dbReference type="NCBI Taxonomy" id="400727"/>
    <lineage>
        <taxon>Eukaryota</taxon>
        <taxon>Metazoa</taxon>
        <taxon>Spiralia</taxon>
        <taxon>Lophotrochozoa</taxon>
        <taxon>Mollusca</taxon>
        <taxon>Gastropoda</taxon>
        <taxon>Caenogastropoda</taxon>
        <taxon>Architaenioglossa</taxon>
        <taxon>Ampullarioidea</taxon>
        <taxon>Ampullariidae</taxon>
        <taxon>Pomacea</taxon>
    </lineage>
</organism>
<comment type="caution">
    <text evidence="1">Lacks conserved residue(s) required for the propagation of feature annotation.</text>
</comment>
<dbReference type="Gene3D" id="2.60.60.20">
    <property type="entry name" value="PLAT/LH2 domain"/>
    <property type="match status" value="2"/>
</dbReference>
<feature type="domain" description="PLAT" evidence="3">
    <location>
        <begin position="314"/>
        <end position="431"/>
    </location>
</feature>
<dbReference type="InterPro" id="IPR036392">
    <property type="entry name" value="PLAT/LH2_dom_sf"/>
</dbReference>
<dbReference type="SMART" id="SM00308">
    <property type="entry name" value="LH2"/>
    <property type="match status" value="7"/>
</dbReference>
<feature type="domain" description="PLAT" evidence="3">
    <location>
        <begin position="828"/>
        <end position="947"/>
    </location>
</feature>
<feature type="region of interest" description="Disordered" evidence="2">
    <location>
        <begin position="1176"/>
        <end position="1235"/>
    </location>
</feature>
<evidence type="ECO:0000259" key="3">
    <source>
        <dbReference type="PROSITE" id="PS50095"/>
    </source>
</evidence>
<reference evidence="4 5" key="1">
    <citation type="submission" date="2018-04" db="EMBL/GenBank/DDBJ databases">
        <title>The genome of golden apple snail Pomacea canaliculata provides insight into stress tolerance and invasive adaptation.</title>
        <authorList>
            <person name="Liu C."/>
            <person name="Liu B."/>
            <person name="Ren Y."/>
            <person name="Zhang Y."/>
            <person name="Wang H."/>
            <person name="Li S."/>
            <person name="Jiang F."/>
            <person name="Yin L."/>
            <person name="Zhang G."/>
            <person name="Qian W."/>
            <person name="Fan W."/>
        </authorList>
    </citation>
    <scope>NUCLEOTIDE SEQUENCE [LARGE SCALE GENOMIC DNA]</scope>
    <source>
        <strain evidence="4">SZHN2017</strain>
        <tissue evidence="4">Muscle</tissue>
    </source>
</reference>
<evidence type="ECO:0000313" key="4">
    <source>
        <dbReference type="EMBL" id="PVD34011.1"/>
    </source>
</evidence>
<dbReference type="OrthoDB" id="5322100at2759"/>
<sequence length="1316" mass="148018">MPTGGSYMQQPNTNSEGVRRCMTIPDLPRSSQLRYEPRPPYAVGVPPGRTRPVSAPTYRQLTGDNRPTWHGANYQSPKHLRRLYNEQRVYRPSSSEIYAPYAARRIEAFVNSTLGYSRAENGKIVPIPSYDPLNDPHLVDYFQRRFGIMQLAELQRQQRIKRSIRSGARSAGVGAGSRHIHKASGNVLYKVAVTTGDHKNAGTDAKVFIKIKGLKGKLPKTRLTKKSKKGVYFRFAKGSTHLFKIYGPNIGDVKSIIVETSALKKEDSWFLQEIEIVNTKTKKSWLFACNQWFSLFHGDGQVMRELFPVKSAKTEYEIVTVTGDMLNAGTNANVFITLFGKTGTTQKMHLKNNSKTLFNRGSSDLFKVRCNCVGPMKKIRIEHDNTGIGPGWYLERVVVTDLHNPEWKYYFPCGQWLAADEGDGATSRDLIGSRDPLSTRKASKYKVTVFTGDKPGAGTDANVYITMFGEFGDSGEKKLTSRKNNFERGKSDEFLLECPKLGRLERVRIGHDNTGFGPGWYLDKVIVDDLDMGTVFEFPCFRWFSLDEDDGQISRELILNVGPRDATNGIPYIITVTTGDVKNAGTSARVYIILHGGEKGAETSGKIWLEKGKFDRGMTDIFNVNVLRMLSPVSCVDIGHDDSGPASGWFLDCLSVYCPMTGIEQFFSCKKWFATDEGDGLIQRTLYEQTGLRKKKEKKISWQVWVFTSDTKHAGTDANVFVVLYGDKGKSDDIKLNKDGDSFEQGQMDIFHIDTPDVGLPYKLRVYHDNSGRFAAWHLDKMEMQAVGSKTRYVFPCNRWLAEDEDDKETIRELPATGPGIKKPLPVLVYKVEVYTGKKSSAGTDANVYINIFGDLGDTGVRFLKNSKTSKNKFERGQMDEFDLEAVNLMKLQKIRIGHDGRGAGAGWFLDKVVVRHPQEAKYDTVFECNRWLAEDEDDGQIEREITAGGGQMLSTTTYHVHVKTGDVRGAGTDANVFIKMFGTKGDTDSMKLRFSESNTNKFERGRTDVFKLETTDIGKIKKIRIGHDNSKPGAAWFLDEVRIDVPSLGEHYRFACHRWLSDSEGDRQTEVEIEPTSQEKRQKTIPYEVTVWTSDLKGAGTNSNVFLQIYGEKGKTEEVKLHNKTDNFERAAVDKFKVEAADIGQIQKIRIGHDGAGRFSGWHLDKVLIQRPLPEGKRLKKKKSDAERRKSLLSSHRSDDEESNLSSPSSTPGRQRLKAKKSSSTLDAVIEEDESDGGTEDYWFFVGQWFARGEGDGQIVREFTPTDERGQPLKGALEELNMQSMCSLEMNMELVPMPMFSSLSMVIEEIQGRGN</sequence>
<feature type="domain" description="PLAT" evidence="3">
    <location>
        <begin position="443"/>
        <end position="558"/>
    </location>
</feature>
<evidence type="ECO:0000313" key="5">
    <source>
        <dbReference type="Proteomes" id="UP000245119"/>
    </source>
</evidence>
<dbReference type="Pfam" id="PF01477">
    <property type="entry name" value="PLAT"/>
    <property type="match status" value="8"/>
</dbReference>
<feature type="domain" description="PLAT" evidence="3">
    <location>
        <begin position="187"/>
        <end position="307"/>
    </location>
</feature>
<feature type="domain" description="PLAT" evidence="3">
    <location>
        <begin position="1086"/>
        <end position="1202"/>
    </location>
</feature>
<feature type="compositionally biased region" description="Polar residues" evidence="2">
    <location>
        <begin position="1205"/>
        <end position="1214"/>
    </location>
</feature>
<dbReference type="PROSITE" id="PS50095">
    <property type="entry name" value="PLAT"/>
    <property type="match status" value="8"/>
</dbReference>
<accession>A0A2T7PKQ7</accession>
<comment type="caution">
    <text evidence="4">The sequence shown here is derived from an EMBL/GenBank/DDBJ whole genome shotgun (WGS) entry which is preliminary data.</text>
</comment>
<feature type="domain" description="PLAT" evidence="3">
    <location>
        <begin position="957"/>
        <end position="1075"/>
    </location>
</feature>
<dbReference type="Gene3D" id="2.40.180.10">
    <property type="entry name" value="Catalase core domain"/>
    <property type="match status" value="6"/>
</dbReference>